<feature type="compositionally biased region" description="Low complexity" evidence="1">
    <location>
        <begin position="176"/>
        <end position="185"/>
    </location>
</feature>
<dbReference type="InterPro" id="IPR038610">
    <property type="entry name" value="FliK-like_C_sf"/>
</dbReference>
<feature type="region of interest" description="Disordered" evidence="1">
    <location>
        <begin position="1"/>
        <end position="22"/>
    </location>
</feature>
<keyword evidence="3" id="KW-0282">Flagellum</keyword>
<feature type="compositionally biased region" description="Polar residues" evidence="1">
    <location>
        <begin position="222"/>
        <end position="233"/>
    </location>
</feature>
<protein>
    <submittedName>
        <fullName evidence="3">Flagellar hook-length control protein</fullName>
    </submittedName>
</protein>
<feature type="region of interest" description="Disordered" evidence="1">
    <location>
        <begin position="37"/>
        <end position="242"/>
    </location>
</feature>
<feature type="compositionally biased region" description="Low complexity" evidence="1">
    <location>
        <begin position="288"/>
        <end position="301"/>
    </location>
</feature>
<feature type="compositionally biased region" description="Low complexity" evidence="1">
    <location>
        <begin position="1"/>
        <end position="15"/>
    </location>
</feature>
<gene>
    <name evidence="3" type="ordered locus">Plav_2187</name>
</gene>
<sequence length="495" mass="51417">MDMSSSATQRSNTSSDTLVVQPTTVRAAVASAANEFARHLADSTADTARRRDDRPAERRERNETRGPAHREQTESHSARREQTPSETDDVQEPAIAVQVDTATGDIPLEETPTEETVATIEDAPEEADIPPAVHGESEQQTNDGTLATAAPQINTPAKAEPEATTALPVATTGEKPAAAANPDNAGEALPAGLLKADRSMQATAEPSQNTPSVEEGAVPNATLPTAKNTTPPAGQQIRPEATADIDPVTVTAELESAVVAKPSKGLGHNAADQLADKKAEAKQASAQAAVAPQAVTPSQAQGASTGPNQLAPLASGSAEMSGTPRVGELSATSTSPASGGAANAGTVRIGTLPGQSQPTQLPANTIALLIARNLQKGVSRFDIRLDPPEMGRIDVRMEVRKDGQVVAHMTVDRPETLDLLQRDARALQQALNNAGLQADSDSLNFTLRDQNNDGGRQDFAGSDNHAPDDALSEETVPAPAYNINISANGGIDIRV</sequence>
<dbReference type="KEGG" id="pla:Plav_2187"/>
<dbReference type="EMBL" id="CP000774">
    <property type="protein sequence ID" value="ABS63801.1"/>
    <property type="molecule type" value="Genomic_DNA"/>
</dbReference>
<dbReference type="Pfam" id="PF02120">
    <property type="entry name" value="Flg_hook"/>
    <property type="match status" value="1"/>
</dbReference>
<feature type="region of interest" description="Disordered" evidence="1">
    <location>
        <begin position="288"/>
        <end position="344"/>
    </location>
</feature>
<dbReference type="HOGENOM" id="CLU_550776_0_0_5"/>
<keyword evidence="3" id="KW-0969">Cilium</keyword>
<keyword evidence="4" id="KW-1185">Reference proteome</keyword>
<evidence type="ECO:0000256" key="1">
    <source>
        <dbReference type="SAM" id="MobiDB-lite"/>
    </source>
</evidence>
<feature type="compositionally biased region" description="Basic and acidic residues" evidence="1">
    <location>
        <begin position="37"/>
        <end position="83"/>
    </location>
</feature>
<name>A7HV68_PARL1</name>
<dbReference type="eggNOG" id="COG3144">
    <property type="taxonomic scope" value="Bacteria"/>
</dbReference>
<keyword evidence="3" id="KW-0966">Cell projection</keyword>
<evidence type="ECO:0000313" key="3">
    <source>
        <dbReference type="EMBL" id="ABS63801.1"/>
    </source>
</evidence>
<dbReference type="CDD" id="cd17470">
    <property type="entry name" value="T3SS_Flik_C"/>
    <property type="match status" value="1"/>
</dbReference>
<dbReference type="AlphaFoldDB" id="A7HV68"/>
<dbReference type="Gene3D" id="3.30.750.140">
    <property type="match status" value="1"/>
</dbReference>
<evidence type="ECO:0000259" key="2">
    <source>
        <dbReference type="Pfam" id="PF02120"/>
    </source>
</evidence>
<organism evidence="3 4">
    <name type="scientific">Parvibaculum lavamentivorans (strain DS-1 / DSM 13023 / NCIMB 13966)</name>
    <dbReference type="NCBI Taxonomy" id="402881"/>
    <lineage>
        <taxon>Bacteria</taxon>
        <taxon>Pseudomonadati</taxon>
        <taxon>Pseudomonadota</taxon>
        <taxon>Alphaproteobacteria</taxon>
        <taxon>Hyphomicrobiales</taxon>
        <taxon>Parvibaculaceae</taxon>
        <taxon>Parvibaculum</taxon>
    </lineage>
</organism>
<proteinExistence type="predicted"/>
<dbReference type="STRING" id="402881.Plav_2187"/>
<reference evidence="3 4" key="1">
    <citation type="journal article" date="2011" name="Stand. Genomic Sci.">
        <title>Complete genome sequence of Parvibaculum lavamentivorans type strain (DS-1(T)).</title>
        <authorList>
            <person name="Schleheck D."/>
            <person name="Weiss M."/>
            <person name="Pitluck S."/>
            <person name="Bruce D."/>
            <person name="Land M.L."/>
            <person name="Han S."/>
            <person name="Saunders E."/>
            <person name="Tapia R."/>
            <person name="Detter C."/>
            <person name="Brettin T."/>
            <person name="Han J."/>
            <person name="Woyke T."/>
            <person name="Goodwin L."/>
            <person name="Pennacchio L."/>
            <person name="Nolan M."/>
            <person name="Cook A.M."/>
            <person name="Kjelleberg S."/>
            <person name="Thomas T."/>
        </authorList>
    </citation>
    <scope>NUCLEOTIDE SEQUENCE [LARGE SCALE GENOMIC DNA]</scope>
    <source>
        <strain evidence="4">DS-1 / DSM 13023 / NCIMB 13966</strain>
    </source>
</reference>
<feature type="compositionally biased region" description="Polar residues" evidence="1">
    <location>
        <begin position="200"/>
        <end position="212"/>
    </location>
</feature>
<feature type="compositionally biased region" description="Low complexity" evidence="1">
    <location>
        <begin position="155"/>
        <end position="166"/>
    </location>
</feature>
<evidence type="ECO:0000313" key="4">
    <source>
        <dbReference type="Proteomes" id="UP000006377"/>
    </source>
</evidence>
<feature type="compositionally biased region" description="Low complexity" evidence="1">
    <location>
        <begin position="330"/>
        <end position="344"/>
    </location>
</feature>
<dbReference type="Proteomes" id="UP000006377">
    <property type="component" value="Chromosome"/>
</dbReference>
<accession>A7HV68</accession>
<feature type="domain" description="Flagellar hook-length control protein-like C-terminal" evidence="2">
    <location>
        <begin position="372"/>
        <end position="451"/>
    </location>
</feature>
<feature type="region of interest" description="Disordered" evidence="1">
    <location>
        <begin position="450"/>
        <end position="472"/>
    </location>
</feature>
<dbReference type="InterPro" id="IPR021136">
    <property type="entry name" value="Flagellar_hook_control-like_C"/>
</dbReference>